<evidence type="ECO:0000313" key="2">
    <source>
        <dbReference type="Proteomes" id="UP000236291"/>
    </source>
</evidence>
<dbReference type="Proteomes" id="UP000236291">
    <property type="component" value="Unassembled WGS sequence"/>
</dbReference>
<reference evidence="1 2" key="1">
    <citation type="journal article" date="2014" name="Am. J. Bot.">
        <title>Genome assembly and annotation for red clover (Trifolium pratense; Fabaceae).</title>
        <authorList>
            <person name="Istvanek J."/>
            <person name="Jaros M."/>
            <person name="Krenek A."/>
            <person name="Repkova J."/>
        </authorList>
    </citation>
    <scope>NUCLEOTIDE SEQUENCE [LARGE SCALE GENOMIC DNA]</scope>
    <source>
        <strain evidence="2">cv. Tatra</strain>
        <tissue evidence="1">Young leaves</tissue>
    </source>
</reference>
<reference evidence="1 2" key="2">
    <citation type="journal article" date="2017" name="Front. Plant Sci.">
        <title>Gene Classification and Mining of Molecular Markers Useful in Red Clover (Trifolium pratense) Breeding.</title>
        <authorList>
            <person name="Istvanek J."/>
            <person name="Dluhosova J."/>
            <person name="Dluhos P."/>
            <person name="Patkova L."/>
            <person name="Nedelnik J."/>
            <person name="Repkova J."/>
        </authorList>
    </citation>
    <scope>NUCLEOTIDE SEQUENCE [LARGE SCALE GENOMIC DNA]</scope>
    <source>
        <strain evidence="2">cv. Tatra</strain>
        <tissue evidence="1">Young leaves</tissue>
    </source>
</reference>
<organism evidence="1 2">
    <name type="scientific">Trifolium pratense</name>
    <name type="common">Red clover</name>
    <dbReference type="NCBI Taxonomy" id="57577"/>
    <lineage>
        <taxon>Eukaryota</taxon>
        <taxon>Viridiplantae</taxon>
        <taxon>Streptophyta</taxon>
        <taxon>Embryophyta</taxon>
        <taxon>Tracheophyta</taxon>
        <taxon>Spermatophyta</taxon>
        <taxon>Magnoliopsida</taxon>
        <taxon>eudicotyledons</taxon>
        <taxon>Gunneridae</taxon>
        <taxon>Pentapetalae</taxon>
        <taxon>rosids</taxon>
        <taxon>fabids</taxon>
        <taxon>Fabales</taxon>
        <taxon>Fabaceae</taxon>
        <taxon>Papilionoideae</taxon>
        <taxon>50 kb inversion clade</taxon>
        <taxon>NPAAA clade</taxon>
        <taxon>Hologalegina</taxon>
        <taxon>IRL clade</taxon>
        <taxon>Trifolieae</taxon>
        <taxon>Trifolium</taxon>
    </lineage>
</organism>
<proteinExistence type="predicted"/>
<evidence type="ECO:0000313" key="1">
    <source>
        <dbReference type="EMBL" id="PNX69249.1"/>
    </source>
</evidence>
<comment type="caution">
    <text evidence="1">The sequence shown here is derived from an EMBL/GenBank/DDBJ whole genome shotgun (WGS) entry which is preliminary data.</text>
</comment>
<sequence>MSISRSPLQKNTSNQRILQPSLYFLQSARNHRINQVFKFSLLRSRSSVTTAATFDSHKITIR</sequence>
<name>A0A2K3KSJ6_TRIPR</name>
<gene>
    <name evidence="1" type="ORF">L195_g064347</name>
</gene>
<protein>
    <submittedName>
        <fullName evidence="1">Uncharacterized protein</fullName>
    </submittedName>
</protein>
<accession>A0A2K3KSJ6</accession>
<dbReference type="AlphaFoldDB" id="A0A2K3KSJ6"/>
<feature type="non-terminal residue" evidence="1">
    <location>
        <position position="62"/>
    </location>
</feature>
<dbReference type="EMBL" id="ASHM01244691">
    <property type="protein sequence ID" value="PNX69249.1"/>
    <property type="molecule type" value="Genomic_DNA"/>
</dbReference>